<protein>
    <submittedName>
        <fullName evidence="1">Uncharacterized protein</fullName>
    </submittedName>
</protein>
<sequence length="79" mass="8832">MKKSPKDYWFLTLFSDIESDDNEDEDESDRTRKSPKKHLETYKICGILKGLLNQASLKAKNASSKLVPSAAARASGSNR</sequence>
<feature type="non-terminal residue" evidence="1">
    <location>
        <position position="1"/>
    </location>
</feature>
<accession>A0A9P6MLG5</accession>
<dbReference type="AlphaFoldDB" id="A0A9P6MLG5"/>
<dbReference type="Proteomes" id="UP000749646">
    <property type="component" value="Unassembled WGS sequence"/>
</dbReference>
<keyword evidence="2" id="KW-1185">Reference proteome</keyword>
<gene>
    <name evidence="1" type="ORF">BGZ65_001875</name>
</gene>
<comment type="caution">
    <text evidence="1">The sequence shown here is derived from an EMBL/GenBank/DDBJ whole genome shotgun (WGS) entry which is preliminary data.</text>
</comment>
<reference evidence="1" key="1">
    <citation type="journal article" date="2020" name="Fungal Divers.">
        <title>Resolving the Mortierellaceae phylogeny through synthesis of multi-gene phylogenetics and phylogenomics.</title>
        <authorList>
            <person name="Vandepol N."/>
            <person name="Liber J."/>
            <person name="Desiro A."/>
            <person name="Na H."/>
            <person name="Kennedy M."/>
            <person name="Barry K."/>
            <person name="Grigoriev I.V."/>
            <person name="Miller A.N."/>
            <person name="O'Donnell K."/>
            <person name="Stajich J.E."/>
            <person name="Bonito G."/>
        </authorList>
    </citation>
    <scope>NUCLEOTIDE SEQUENCE</scope>
    <source>
        <strain evidence="1">MES-2147</strain>
    </source>
</reference>
<name>A0A9P6MLG5_9FUNG</name>
<organism evidence="1 2">
    <name type="scientific">Modicella reniformis</name>
    <dbReference type="NCBI Taxonomy" id="1440133"/>
    <lineage>
        <taxon>Eukaryota</taxon>
        <taxon>Fungi</taxon>
        <taxon>Fungi incertae sedis</taxon>
        <taxon>Mucoromycota</taxon>
        <taxon>Mortierellomycotina</taxon>
        <taxon>Mortierellomycetes</taxon>
        <taxon>Mortierellales</taxon>
        <taxon>Mortierellaceae</taxon>
        <taxon>Modicella</taxon>
    </lineage>
</organism>
<evidence type="ECO:0000313" key="1">
    <source>
        <dbReference type="EMBL" id="KAG0006912.1"/>
    </source>
</evidence>
<proteinExistence type="predicted"/>
<dbReference type="EMBL" id="JAAAHW010000037">
    <property type="protein sequence ID" value="KAG0006912.1"/>
    <property type="molecule type" value="Genomic_DNA"/>
</dbReference>
<evidence type="ECO:0000313" key="2">
    <source>
        <dbReference type="Proteomes" id="UP000749646"/>
    </source>
</evidence>